<name>A0A8T1ZHT0_9BRAS</name>
<dbReference type="Proteomes" id="UP000694240">
    <property type="component" value="Chromosome 10"/>
</dbReference>
<organism evidence="1 2">
    <name type="scientific">Arabidopsis thaliana x Arabidopsis arenosa</name>
    <dbReference type="NCBI Taxonomy" id="1240361"/>
    <lineage>
        <taxon>Eukaryota</taxon>
        <taxon>Viridiplantae</taxon>
        <taxon>Streptophyta</taxon>
        <taxon>Embryophyta</taxon>
        <taxon>Tracheophyta</taxon>
        <taxon>Spermatophyta</taxon>
        <taxon>Magnoliopsida</taxon>
        <taxon>eudicotyledons</taxon>
        <taxon>Gunneridae</taxon>
        <taxon>Pentapetalae</taxon>
        <taxon>rosids</taxon>
        <taxon>malvids</taxon>
        <taxon>Brassicales</taxon>
        <taxon>Brassicaceae</taxon>
        <taxon>Camelineae</taxon>
        <taxon>Arabidopsis</taxon>
    </lineage>
</organism>
<accession>A0A8T1ZHT0</accession>
<dbReference type="EMBL" id="JAEFBK010000010">
    <property type="protein sequence ID" value="KAG7559022.1"/>
    <property type="molecule type" value="Genomic_DNA"/>
</dbReference>
<gene>
    <name evidence="1" type="ORF">ISN45_Aa05g006310</name>
</gene>
<feature type="non-terminal residue" evidence="1">
    <location>
        <position position="1"/>
    </location>
</feature>
<dbReference type="AlphaFoldDB" id="A0A8T1ZHT0"/>
<reference evidence="1 2" key="1">
    <citation type="submission" date="2020-12" db="EMBL/GenBank/DDBJ databases">
        <title>Concerted genomic and epigenomic changes stabilize Arabidopsis allopolyploids.</title>
        <authorList>
            <person name="Chen Z."/>
        </authorList>
    </citation>
    <scope>NUCLEOTIDE SEQUENCE [LARGE SCALE GENOMIC DNA]</scope>
    <source>
        <strain evidence="1">Allo738</strain>
        <tissue evidence="1">Leaf</tissue>
    </source>
</reference>
<proteinExistence type="predicted"/>
<comment type="caution">
    <text evidence="1">The sequence shown here is derived from an EMBL/GenBank/DDBJ whole genome shotgun (WGS) entry which is preliminary data.</text>
</comment>
<evidence type="ECO:0000313" key="2">
    <source>
        <dbReference type="Proteomes" id="UP000694240"/>
    </source>
</evidence>
<protein>
    <submittedName>
        <fullName evidence="1">Knottin scorpion toxin-like superfamily</fullName>
    </submittedName>
</protein>
<evidence type="ECO:0000313" key="1">
    <source>
        <dbReference type="EMBL" id="KAG7559022.1"/>
    </source>
</evidence>
<keyword evidence="2" id="KW-1185">Reference proteome</keyword>
<sequence length="58" mass="6637">ELHAKSMVENKDAHKWYIVEGLCSKYPDCNKHCKEIRFPLGGKCLKFGVNMMCTCIST</sequence>